<dbReference type="EC" id="3.4.11.5" evidence="8 10"/>
<dbReference type="GeneID" id="54563743"/>
<evidence type="ECO:0000259" key="11">
    <source>
        <dbReference type="Pfam" id="PF00561"/>
    </source>
</evidence>
<evidence type="ECO:0000313" key="12">
    <source>
        <dbReference type="EMBL" id="KAF2170370.1"/>
    </source>
</evidence>
<dbReference type="PRINTS" id="PR00793">
    <property type="entry name" value="PROAMNOPTASE"/>
</dbReference>
<dbReference type="PANTHER" id="PTHR43722:SF1">
    <property type="entry name" value="PROLINE IMINOPEPTIDASE"/>
    <property type="match status" value="1"/>
</dbReference>
<evidence type="ECO:0000256" key="5">
    <source>
        <dbReference type="ARBA" id="ARBA00022490"/>
    </source>
</evidence>
<keyword evidence="6 8" id="KW-0645">Protease</keyword>
<name>A0A6A6CVZ6_ZASCE</name>
<keyword evidence="7 8" id="KW-0378">Hydrolase</keyword>
<feature type="active site" description="Proton donor" evidence="9">
    <location>
        <position position="299"/>
    </location>
</feature>
<comment type="subcellular location">
    <subcellularLocation>
        <location evidence="2 8">Cytoplasm</location>
    </subcellularLocation>
</comment>
<proteinExistence type="inferred from homology"/>
<dbReference type="InterPro" id="IPR005944">
    <property type="entry name" value="Pro_iminopeptidase"/>
</dbReference>
<dbReference type="InterPro" id="IPR000073">
    <property type="entry name" value="AB_hydrolase_1"/>
</dbReference>
<dbReference type="SUPFAM" id="SSF53474">
    <property type="entry name" value="alpha/beta-Hydrolases"/>
    <property type="match status" value="1"/>
</dbReference>
<evidence type="ECO:0000256" key="1">
    <source>
        <dbReference type="ARBA" id="ARBA00001585"/>
    </source>
</evidence>
<dbReference type="GO" id="GO:0004177">
    <property type="term" value="F:aminopeptidase activity"/>
    <property type="evidence" value="ECO:0007669"/>
    <property type="project" value="UniProtKB-UniRule"/>
</dbReference>
<evidence type="ECO:0000256" key="10">
    <source>
        <dbReference type="RuleBase" id="RU003421"/>
    </source>
</evidence>
<dbReference type="InterPro" id="IPR002410">
    <property type="entry name" value="Peptidase_S33"/>
</dbReference>
<evidence type="ECO:0000256" key="2">
    <source>
        <dbReference type="ARBA" id="ARBA00004496"/>
    </source>
</evidence>
<dbReference type="AlphaFoldDB" id="A0A6A6CVZ6"/>
<dbReference type="Proteomes" id="UP000799537">
    <property type="component" value="Unassembled WGS sequence"/>
</dbReference>
<dbReference type="InterPro" id="IPR029058">
    <property type="entry name" value="AB_hydrolase_fold"/>
</dbReference>
<sequence>MTAQEHGYVHSASFDSGTLPVGTIHKLHYEQYGKPDGKPVLFLHGGPGGSTIPSSTVFFTPLHYRIILHDQRGAGKSTPSGDLRENTSAHLVADIETLRRHLGIEKWFLVFGGSWGSALALMYAQAHPGLVGRLVLRGVHTCRREEYAWSRGANGAGRVWPDGYERFLSPLQPHEREDPIRAYHDLLTSEAVSEEEKVAATREWNRWDLTLSSIKPSYEKLEDAEWCRQHARIESWYFSHGCWVEDGELLREERIERIRRIPATIVQGRYDIITPPKTAWDLKRVWPEARLFWVDGAGHSVKDPGVQTKLAEVCDEYAVEEG</sequence>
<dbReference type="GO" id="GO:0006508">
    <property type="term" value="P:proteolysis"/>
    <property type="evidence" value="ECO:0007669"/>
    <property type="project" value="UniProtKB-KW"/>
</dbReference>
<dbReference type="Pfam" id="PF00561">
    <property type="entry name" value="Abhydrolase_1"/>
    <property type="match status" value="1"/>
</dbReference>
<evidence type="ECO:0000256" key="7">
    <source>
        <dbReference type="ARBA" id="ARBA00022801"/>
    </source>
</evidence>
<dbReference type="OrthoDB" id="10249433at2759"/>
<keyword evidence="13" id="KW-1185">Reference proteome</keyword>
<dbReference type="PRINTS" id="PR00111">
    <property type="entry name" value="ABHYDROLASE"/>
</dbReference>
<keyword evidence="5 8" id="KW-0963">Cytoplasm</keyword>
<protein>
    <recommendedName>
        <fullName evidence="8 10">Proline iminopeptidase</fullName>
        <shortName evidence="8">PIP</shortName>
        <ecNumber evidence="8 10">3.4.11.5</ecNumber>
    </recommendedName>
    <alternativeName>
        <fullName evidence="8">Prolyl aminopeptidase</fullName>
    </alternativeName>
</protein>
<dbReference type="GO" id="GO:0005737">
    <property type="term" value="C:cytoplasm"/>
    <property type="evidence" value="ECO:0007669"/>
    <property type="project" value="UniProtKB-SubCell"/>
</dbReference>
<dbReference type="PANTHER" id="PTHR43722">
    <property type="entry name" value="PROLINE IMINOPEPTIDASE"/>
    <property type="match status" value="1"/>
</dbReference>
<gene>
    <name evidence="12" type="ORF">M409DRAFT_35925</name>
</gene>
<evidence type="ECO:0000256" key="8">
    <source>
        <dbReference type="PIRNR" id="PIRNR006431"/>
    </source>
</evidence>
<evidence type="ECO:0000256" key="9">
    <source>
        <dbReference type="PIRSR" id="PIRSR006431-1"/>
    </source>
</evidence>
<dbReference type="NCBIfam" id="TIGR01249">
    <property type="entry name" value="pro_imino_pep_1"/>
    <property type="match status" value="1"/>
</dbReference>
<feature type="active site" description="Nucleophile" evidence="9">
    <location>
        <position position="114"/>
    </location>
</feature>
<accession>A0A6A6CVZ6</accession>
<organism evidence="12 13">
    <name type="scientific">Zasmidium cellare ATCC 36951</name>
    <dbReference type="NCBI Taxonomy" id="1080233"/>
    <lineage>
        <taxon>Eukaryota</taxon>
        <taxon>Fungi</taxon>
        <taxon>Dikarya</taxon>
        <taxon>Ascomycota</taxon>
        <taxon>Pezizomycotina</taxon>
        <taxon>Dothideomycetes</taxon>
        <taxon>Dothideomycetidae</taxon>
        <taxon>Mycosphaerellales</taxon>
        <taxon>Mycosphaerellaceae</taxon>
        <taxon>Zasmidium</taxon>
    </lineage>
</organism>
<dbReference type="RefSeq" id="XP_033671259.1">
    <property type="nucleotide sequence ID" value="XM_033810471.1"/>
</dbReference>
<keyword evidence="4 8" id="KW-0031">Aminopeptidase</keyword>
<reference evidence="12" key="1">
    <citation type="journal article" date="2020" name="Stud. Mycol.">
        <title>101 Dothideomycetes genomes: a test case for predicting lifestyles and emergence of pathogens.</title>
        <authorList>
            <person name="Haridas S."/>
            <person name="Albert R."/>
            <person name="Binder M."/>
            <person name="Bloem J."/>
            <person name="Labutti K."/>
            <person name="Salamov A."/>
            <person name="Andreopoulos B."/>
            <person name="Baker S."/>
            <person name="Barry K."/>
            <person name="Bills G."/>
            <person name="Bluhm B."/>
            <person name="Cannon C."/>
            <person name="Castanera R."/>
            <person name="Culley D."/>
            <person name="Daum C."/>
            <person name="Ezra D."/>
            <person name="Gonzalez J."/>
            <person name="Henrissat B."/>
            <person name="Kuo A."/>
            <person name="Liang C."/>
            <person name="Lipzen A."/>
            <person name="Lutzoni F."/>
            <person name="Magnuson J."/>
            <person name="Mondo S."/>
            <person name="Nolan M."/>
            <person name="Ohm R."/>
            <person name="Pangilinan J."/>
            <person name="Park H.-J."/>
            <person name="Ramirez L."/>
            <person name="Alfaro M."/>
            <person name="Sun H."/>
            <person name="Tritt A."/>
            <person name="Yoshinaga Y."/>
            <person name="Zwiers L.-H."/>
            <person name="Turgeon B."/>
            <person name="Goodwin S."/>
            <person name="Spatafora J."/>
            <person name="Crous P."/>
            <person name="Grigoriev I."/>
        </authorList>
    </citation>
    <scope>NUCLEOTIDE SEQUENCE</scope>
    <source>
        <strain evidence="12">ATCC 36951</strain>
    </source>
</reference>
<dbReference type="EMBL" id="ML993585">
    <property type="protein sequence ID" value="KAF2170370.1"/>
    <property type="molecule type" value="Genomic_DNA"/>
</dbReference>
<comment type="similarity">
    <text evidence="3 8 10">Belongs to the peptidase S33 family.</text>
</comment>
<comment type="catalytic activity">
    <reaction evidence="1 8 10">
        <text>Release of N-terminal proline from a peptide.</text>
        <dbReference type="EC" id="3.4.11.5"/>
    </reaction>
</comment>
<evidence type="ECO:0000256" key="3">
    <source>
        <dbReference type="ARBA" id="ARBA00010088"/>
    </source>
</evidence>
<feature type="domain" description="AB hydrolase-1" evidence="11">
    <location>
        <begin position="38"/>
        <end position="301"/>
    </location>
</feature>
<feature type="active site" evidence="9">
    <location>
        <position position="271"/>
    </location>
</feature>
<evidence type="ECO:0000256" key="6">
    <source>
        <dbReference type="ARBA" id="ARBA00022670"/>
    </source>
</evidence>
<dbReference type="PIRSF" id="PIRSF006431">
    <property type="entry name" value="Pept_S33"/>
    <property type="match status" value="1"/>
</dbReference>
<dbReference type="Gene3D" id="3.40.50.1820">
    <property type="entry name" value="alpha/beta hydrolase"/>
    <property type="match status" value="1"/>
</dbReference>
<evidence type="ECO:0000256" key="4">
    <source>
        <dbReference type="ARBA" id="ARBA00022438"/>
    </source>
</evidence>
<evidence type="ECO:0000313" key="13">
    <source>
        <dbReference type="Proteomes" id="UP000799537"/>
    </source>
</evidence>